<dbReference type="OrthoDB" id="9811118at2"/>
<dbReference type="Gene3D" id="3.30.300.90">
    <property type="entry name" value="BolA-like"/>
    <property type="match status" value="1"/>
</dbReference>
<protein>
    <submittedName>
        <fullName evidence="3">BolA family transcriptional regulator</fullName>
    </submittedName>
</protein>
<evidence type="ECO:0000313" key="4">
    <source>
        <dbReference type="Proteomes" id="UP000234483"/>
    </source>
</evidence>
<evidence type="ECO:0000313" key="5">
    <source>
        <dbReference type="Proteomes" id="UP000281192"/>
    </source>
</evidence>
<sequence length="90" mass="9628">MGAVADTIEAKLNAAFSPTRLELVDDSDRHNGHAGHREGGESHFNLTIEAQAFAGKPRVARQRLIFQALREEMAGPVHALSIVALAPGES</sequence>
<comment type="similarity">
    <text evidence="1">Belongs to the BolA/IbaG family.</text>
</comment>
<dbReference type="SUPFAM" id="SSF82657">
    <property type="entry name" value="BolA-like"/>
    <property type="match status" value="1"/>
</dbReference>
<dbReference type="Proteomes" id="UP000281192">
    <property type="component" value="Chromosome"/>
</dbReference>
<reference evidence="2 5" key="2">
    <citation type="submission" date="2018-01" db="EMBL/GenBank/DDBJ databases">
        <title>Complete genome sequence of Caulobacter flavus RHGG3.</title>
        <authorList>
            <person name="Yang E."/>
        </authorList>
    </citation>
    <scope>NUCLEOTIDE SEQUENCE [LARGE SCALE GENOMIC DNA]</scope>
    <source>
        <strain evidence="2 5">RHGG3</strain>
    </source>
</reference>
<organism evidence="3 4">
    <name type="scientific">Caulobacter flavus</name>
    <dbReference type="NCBI Taxonomy" id="1679497"/>
    <lineage>
        <taxon>Bacteria</taxon>
        <taxon>Pseudomonadati</taxon>
        <taxon>Pseudomonadota</taxon>
        <taxon>Alphaproteobacteria</taxon>
        <taxon>Caulobacterales</taxon>
        <taxon>Caulobacteraceae</taxon>
        <taxon>Caulobacter</taxon>
    </lineage>
</organism>
<dbReference type="EMBL" id="CP026100">
    <property type="protein sequence ID" value="AYV49394.1"/>
    <property type="molecule type" value="Genomic_DNA"/>
</dbReference>
<reference evidence="3 4" key="1">
    <citation type="submission" date="2017-12" db="EMBL/GenBank/DDBJ databases">
        <title>The genome sequence of Caulobacter flavus CGMCC1 15093.</title>
        <authorList>
            <person name="Gao J."/>
            <person name="Mao X."/>
            <person name="Sun J."/>
        </authorList>
    </citation>
    <scope>NUCLEOTIDE SEQUENCE [LARGE SCALE GENOMIC DNA]</scope>
    <source>
        <strain evidence="3 4">CGMCC1 15093</strain>
    </source>
</reference>
<keyword evidence="5" id="KW-1185">Reference proteome</keyword>
<dbReference type="PIRSF" id="PIRSF003113">
    <property type="entry name" value="BolA"/>
    <property type="match status" value="1"/>
</dbReference>
<accession>A0A2N5CWK8</accession>
<dbReference type="Pfam" id="PF01722">
    <property type="entry name" value="BolA"/>
    <property type="match status" value="1"/>
</dbReference>
<dbReference type="KEGG" id="cfh:C1707_00585"/>
<evidence type="ECO:0000313" key="3">
    <source>
        <dbReference type="EMBL" id="PLR18180.1"/>
    </source>
</evidence>
<dbReference type="PANTHER" id="PTHR46230:SF7">
    <property type="entry name" value="BOLA-LIKE PROTEIN 1"/>
    <property type="match status" value="1"/>
</dbReference>
<dbReference type="AlphaFoldDB" id="A0A2N5CWK8"/>
<dbReference type="PANTHER" id="PTHR46230">
    <property type="match status" value="1"/>
</dbReference>
<evidence type="ECO:0000313" key="2">
    <source>
        <dbReference type="EMBL" id="AYV49394.1"/>
    </source>
</evidence>
<dbReference type="InterPro" id="IPR036065">
    <property type="entry name" value="BolA-like_sf"/>
</dbReference>
<name>A0A2N5CWK8_9CAUL</name>
<proteinExistence type="inferred from homology"/>
<dbReference type="EMBL" id="PJRQ01000012">
    <property type="protein sequence ID" value="PLR18180.1"/>
    <property type="molecule type" value="Genomic_DNA"/>
</dbReference>
<dbReference type="Proteomes" id="UP000234483">
    <property type="component" value="Unassembled WGS sequence"/>
</dbReference>
<dbReference type="GO" id="GO:0016226">
    <property type="term" value="P:iron-sulfur cluster assembly"/>
    <property type="evidence" value="ECO:0007669"/>
    <property type="project" value="TreeGrafter"/>
</dbReference>
<dbReference type="InterPro" id="IPR002634">
    <property type="entry name" value="BolA"/>
</dbReference>
<gene>
    <name evidence="2" type="ORF">C1707_00585</name>
    <name evidence="3" type="ORF">CFHF_07300</name>
</gene>
<evidence type="ECO:0000256" key="1">
    <source>
        <dbReference type="RuleBase" id="RU003860"/>
    </source>
</evidence>
<dbReference type="RefSeq" id="WP_101712410.1">
    <property type="nucleotide sequence ID" value="NZ_CP026100.1"/>
</dbReference>